<gene>
    <name evidence="1" type="primary">BQ5605_C006g04271</name>
    <name evidence="1" type="ORF">BQ5605_C006G04271</name>
</gene>
<evidence type="ECO:0000313" key="1">
    <source>
        <dbReference type="EMBL" id="SGY57438.1"/>
    </source>
</evidence>
<reference evidence="1 2" key="1">
    <citation type="submission" date="2016-11" db="EMBL/GenBank/DDBJ databases">
        <authorList>
            <person name="Jaros S."/>
            <person name="Januszkiewicz K."/>
            <person name="Wedrychowicz H."/>
        </authorList>
    </citation>
    <scope>NUCLEOTIDE SEQUENCE [LARGE SCALE GENOMIC DNA]</scope>
</reference>
<accession>A0A2X0P910</accession>
<organism evidence="1 2">
    <name type="scientific">Microbotryum silenes-dioicae</name>
    <dbReference type="NCBI Taxonomy" id="796604"/>
    <lineage>
        <taxon>Eukaryota</taxon>
        <taxon>Fungi</taxon>
        <taxon>Dikarya</taxon>
        <taxon>Basidiomycota</taxon>
        <taxon>Pucciniomycotina</taxon>
        <taxon>Microbotryomycetes</taxon>
        <taxon>Microbotryales</taxon>
        <taxon>Microbotryaceae</taxon>
        <taxon>Microbotryum</taxon>
    </lineage>
</organism>
<evidence type="ECO:0000313" key="2">
    <source>
        <dbReference type="Proteomes" id="UP000249464"/>
    </source>
</evidence>
<dbReference type="EMBL" id="FQNC01000044">
    <property type="protein sequence ID" value="SGY57438.1"/>
    <property type="molecule type" value="Genomic_DNA"/>
</dbReference>
<proteinExistence type="predicted"/>
<dbReference type="Proteomes" id="UP000249464">
    <property type="component" value="Unassembled WGS sequence"/>
</dbReference>
<keyword evidence="2" id="KW-1185">Reference proteome</keyword>
<protein>
    <submittedName>
        <fullName evidence="1">BQ5605_C006g04271 protein</fullName>
    </submittedName>
</protein>
<sequence length="143" mass="15608">MPAACNIATNSTIPSSVLFECQPSSCFFTGGCGRVDFVRLRIRVHGTLNKTRSVNSGSPSRGRSSTARFGGVTVVLTGDPKQCLPVILNGSVWWRDRRVGRPATTTARARAFRSGPTQFFASPCLYRINIDVCEVVRGARRRT</sequence>
<dbReference type="AlphaFoldDB" id="A0A2X0P910"/>
<name>A0A2X0P910_9BASI</name>